<organism evidence="2 3">
    <name type="scientific">Cyanobium gracile (strain ATCC 27147 / PCC 6307)</name>
    <dbReference type="NCBI Taxonomy" id="292564"/>
    <lineage>
        <taxon>Bacteria</taxon>
        <taxon>Bacillati</taxon>
        <taxon>Cyanobacteriota</taxon>
        <taxon>Cyanophyceae</taxon>
        <taxon>Synechococcales</taxon>
        <taxon>Prochlorococcaceae</taxon>
        <taxon>Cyanobium</taxon>
    </lineage>
</organism>
<feature type="domain" description="BPL/LPL catalytic" evidence="1">
    <location>
        <begin position="62"/>
        <end position="173"/>
    </location>
</feature>
<evidence type="ECO:0000313" key="2">
    <source>
        <dbReference type="EMBL" id="AFY30276.1"/>
    </source>
</evidence>
<dbReference type="GO" id="GO:0004077">
    <property type="term" value="F:biotin--[biotin carboxyl-carrier protein] ligase activity"/>
    <property type="evidence" value="ECO:0007669"/>
    <property type="project" value="TreeGrafter"/>
</dbReference>
<accession>K9PC11</accession>
<dbReference type="STRING" id="292564.Cyagr_3197"/>
<dbReference type="Gene3D" id="3.30.930.10">
    <property type="entry name" value="Bira Bifunctional Protein, Domain 2"/>
    <property type="match status" value="1"/>
</dbReference>
<reference evidence="3" key="1">
    <citation type="journal article" date="2013" name="Proc. Natl. Acad. Sci. U.S.A.">
        <title>Improving the coverage of the cyanobacterial phylum using diversity-driven genome sequencing.</title>
        <authorList>
            <person name="Shih P.M."/>
            <person name="Wu D."/>
            <person name="Latifi A."/>
            <person name="Axen S.D."/>
            <person name="Fewer D.P."/>
            <person name="Talla E."/>
            <person name="Calteau A."/>
            <person name="Cai F."/>
            <person name="Tandeau de Marsac N."/>
            <person name="Rippka R."/>
            <person name="Herdman M."/>
            <person name="Sivonen K."/>
            <person name="Coursin T."/>
            <person name="Laurent T."/>
            <person name="Goodwin L."/>
            <person name="Nolan M."/>
            <person name="Davenport K.W."/>
            <person name="Han C.S."/>
            <person name="Rubin E.M."/>
            <person name="Eisen J.A."/>
            <person name="Woyke T."/>
            <person name="Gugger M."/>
            <person name="Kerfeld C.A."/>
        </authorList>
    </citation>
    <scope>NUCLEOTIDE SEQUENCE [LARGE SCALE GENOMIC DNA]</scope>
    <source>
        <strain evidence="3">ATCC 27147 / PCC 6307</strain>
    </source>
</reference>
<name>K9PC11_CYAGP</name>
<dbReference type="eggNOG" id="COG0340">
    <property type="taxonomic scope" value="Bacteria"/>
</dbReference>
<dbReference type="AlphaFoldDB" id="K9PC11"/>
<protein>
    <submittedName>
        <fullName evidence="2">Biotin-(Acetyl-CoA carboxylase) ligase</fullName>
    </submittedName>
</protein>
<dbReference type="RefSeq" id="WP_015110709.1">
    <property type="nucleotide sequence ID" value="NC_019675.1"/>
</dbReference>
<keyword evidence="2" id="KW-0436">Ligase</keyword>
<dbReference type="SUPFAM" id="SSF55681">
    <property type="entry name" value="Class II aaRS and biotin synthetases"/>
    <property type="match status" value="1"/>
</dbReference>
<dbReference type="InterPro" id="IPR045864">
    <property type="entry name" value="aa-tRNA-synth_II/BPL/LPL"/>
</dbReference>
<dbReference type="Pfam" id="PF03099">
    <property type="entry name" value="BPL_LplA_LipB"/>
    <property type="match status" value="1"/>
</dbReference>
<dbReference type="Proteomes" id="UP000010388">
    <property type="component" value="Chromosome"/>
</dbReference>
<dbReference type="PANTHER" id="PTHR12835:SF5">
    <property type="entry name" value="BIOTIN--PROTEIN LIGASE"/>
    <property type="match status" value="1"/>
</dbReference>
<dbReference type="HOGENOM" id="CLU_051096_6_1_3"/>
<evidence type="ECO:0000259" key="1">
    <source>
        <dbReference type="Pfam" id="PF03099"/>
    </source>
</evidence>
<dbReference type="InterPro" id="IPR004143">
    <property type="entry name" value="BPL_LPL_catalytic"/>
</dbReference>
<evidence type="ECO:0000313" key="3">
    <source>
        <dbReference type="Proteomes" id="UP000010388"/>
    </source>
</evidence>
<dbReference type="EMBL" id="CP003495">
    <property type="protein sequence ID" value="AFY30276.1"/>
    <property type="molecule type" value="Genomic_DNA"/>
</dbReference>
<gene>
    <name evidence="2" type="ordered locus">Cyagr_3197</name>
</gene>
<dbReference type="PANTHER" id="PTHR12835">
    <property type="entry name" value="BIOTIN PROTEIN LIGASE"/>
    <property type="match status" value="1"/>
</dbReference>
<sequence>MIGAIGARRRQHPPAATEAPLEHAPLELAPWRLRWLPVCASTETELDRWLAQDPRLAGDVPLPAPRAVIARRQRFGRGQQGRPWCSPAGGVWLSAALPWPAAAATAAAPGLAVAVGLCLRLEARGLPVRLKWPNDLLLPGVTGGRPRKLAGLLPRLRLRGGTCRWARMGVGLNVANRAPEGAVALAELLGAGLADPLLWCGEVLAALEWAMAWAGRPQEVCRQAERRLHRPDGPIHLDSIDWRIAGLAADGGLRLVHGSAERVLHRGFGAG</sequence>
<proteinExistence type="predicted"/>
<dbReference type="PATRIC" id="fig|292564.3.peg.3037"/>
<dbReference type="GO" id="GO:0005737">
    <property type="term" value="C:cytoplasm"/>
    <property type="evidence" value="ECO:0007669"/>
    <property type="project" value="TreeGrafter"/>
</dbReference>
<dbReference type="KEGG" id="cgc:Cyagr_3197"/>